<name>A0A812EAB7_ACAPH</name>
<evidence type="ECO:0000256" key="2">
    <source>
        <dbReference type="ARBA" id="ARBA00006105"/>
    </source>
</evidence>
<dbReference type="PRINTS" id="PR00371">
    <property type="entry name" value="FPNCR"/>
</dbReference>
<gene>
    <name evidence="11" type="ORF">SPHA_67555</name>
</gene>
<dbReference type="PROSITE" id="PS51384">
    <property type="entry name" value="FAD_FR"/>
    <property type="match status" value="1"/>
</dbReference>
<dbReference type="Proteomes" id="UP000597762">
    <property type="component" value="Unassembled WGS sequence"/>
</dbReference>
<feature type="binding site" evidence="7">
    <location>
        <position position="54"/>
    </location>
    <ligand>
        <name>FAD</name>
        <dbReference type="ChEBI" id="CHEBI:57692"/>
    </ligand>
</feature>
<dbReference type="SUPFAM" id="SSF63380">
    <property type="entry name" value="Riboflavin synthase domain-like"/>
    <property type="match status" value="1"/>
</dbReference>
<keyword evidence="12" id="KW-1185">Reference proteome</keyword>
<evidence type="ECO:0000259" key="10">
    <source>
        <dbReference type="PROSITE" id="PS51384"/>
    </source>
</evidence>
<keyword evidence="5 8" id="KW-0560">Oxidoreductase</keyword>
<organism evidence="11 12">
    <name type="scientific">Acanthosepion pharaonis</name>
    <name type="common">Pharaoh cuttlefish</name>
    <name type="synonym">Sepia pharaonis</name>
    <dbReference type="NCBI Taxonomy" id="158019"/>
    <lineage>
        <taxon>Eukaryota</taxon>
        <taxon>Metazoa</taxon>
        <taxon>Spiralia</taxon>
        <taxon>Lophotrochozoa</taxon>
        <taxon>Mollusca</taxon>
        <taxon>Cephalopoda</taxon>
        <taxon>Coleoidea</taxon>
        <taxon>Decapodiformes</taxon>
        <taxon>Sepiida</taxon>
        <taxon>Sepiina</taxon>
        <taxon>Sepiidae</taxon>
        <taxon>Acanthosepion</taxon>
    </lineage>
</organism>
<feature type="binding site" evidence="7">
    <location>
        <position position="37"/>
    </location>
    <ligand>
        <name>FAD</name>
        <dbReference type="ChEBI" id="CHEBI:57692"/>
    </ligand>
</feature>
<dbReference type="SUPFAM" id="SSF52343">
    <property type="entry name" value="Ferredoxin reductase-like, C-terminal NADP-linked domain"/>
    <property type="match status" value="1"/>
</dbReference>
<keyword evidence="6 8" id="KW-0520">NAD</keyword>
<dbReference type="Gene3D" id="2.40.30.10">
    <property type="entry name" value="Translation factors"/>
    <property type="match status" value="1"/>
</dbReference>
<feature type="binding site" evidence="7">
    <location>
        <position position="63"/>
    </location>
    <ligand>
        <name>FAD</name>
        <dbReference type="ChEBI" id="CHEBI:57692"/>
    </ligand>
</feature>
<comment type="similarity">
    <text evidence="2 8">Belongs to the flavoprotein pyridine nucleotide cytochrome reductase family.</text>
</comment>
<dbReference type="InterPro" id="IPR008333">
    <property type="entry name" value="Cbr1-like_FAD-bd_dom"/>
</dbReference>
<dbReference type="InterPro" id="IPR001834">
    <property type="entry name" value="CBR-like"/>
</dbReference>
<feature type="binding site" evidence="7">
    <location>
        <position position="56"/>
    </location>
    <ligand>
        <name>FAD</name>
        <dbReference type="ChEBI" id="CHEBI:57692"/>
    </ligand>
</feature>
<dbReference type="GO" id="GO:0090524">
    <property type="term" value="F:cytochrome-b5 reductase activity, acting on NADH"/>
    <property type="evidence" value="ECO:0007669"/>
    <property type="project" value="UniProtKB-EC"/>
</dbReference>
<feature type="binding site" evidence="7">
    <location>
        <position position="39"/>
    </location>
    <ligand>
        <name>FAD</name>
        <dbReference type="ChEBI" id="CHEBI:57692"/>
    </ligand>
</feature>
<dbReference type="EC" id="1.6.2.2" evidence="8"/>
<dbReference type="CDD" id="cd06183">
    <property type="entry name" value="cyt_b5_reduct_like"/>
    <property type="match status" value="1"/>
</dbReference>
<keyword evidence="9" id="KW-0732">Signal</keyword>
<feature type="chain" id="PRO_5032418357" description="NADH-cytochrome b5 reductase" evidence="9">
    <location>
        <begin position="21"/>
        <end position="224"/>
    </location>
</feature>
<dbReference type="Pfam" id="PF00970">
    <property type="entry name" value="FAD_binding_6"/>
    <property type="match status" value="1"/>
</dbReference>
<dbReference type="InterPro" id="IPR039261">
    <property type="entry name" value="FNR_nucleotide-bd"/>
</dbReference>
<accession>A0A812EAB7</accession>
<keyword evidence="3 7" id="KW-0285">Flavoprotein</keyword>
<dbReference type="OrthoDB" id="432685at2759"/>
<evidence type="ECO:0000256" key="9">
    <source>
        <dbReference type="SAM" id="SignalP"/>
    </source>
</evidence>
<dbReference type="PANTHER" id="PTHR19370:SF184">
    <property type="entry name" value="NADH-CYTOCHROME B5 REDUCTASE-LIKE"/>
    <property type="match status" value="1"/>
</dbReference>
<dbReference type="InterPro" id="IPR017938">
    <property type="entry name" value="Riboflavin_synthase-like_b-brl"/>
</dbReference>
<dbReference type="PRINTS" id="PR00406">
    <property type="entry name" value="CYTB5RDTASE"/>
</dbReference>
<keyword evidence="4 7" id="KW-0274">FAD</keyword>
<comment type="caution">
    <text evidence="11">The sequence shown here is derived from an EMBL/GenBank/DDBJ whole genome shotgun (WGS) entry which is preliminary data.</text>
</comment>
<protein>
    <recommendedName>
        <fullName evidence="8">NADH-cytochrome b5 reductase</fullName>
        <ecNumber evidence="8">1.6.2.2</ecNumber>
    </recommendedName>
</protein>
<feature type="signal peptide" evidence="9">
    <location>
        <begin position="1"/>
        <end position="20"/>
    </location>
</feature>
<evidence type="ECO:0000256" key="4">
    <source>
        <dbReference type="ARBA" id="ARBA00022827"/>
    </source>
</evidence>
<reference evidence="11" key="1">
    <citation type="submission" date="2021-01" db="EMBL/GenBank/DDBJ databases">
        <authorList>
            <person name="Li R."/>
            <person name="Bekaert M."/>
        </authorList>
    </citation>
    <scope>NUCLEOTIDE SEQUENCE</scope>
    <source>
        <strain evidence="11">Farmed</strain>
    </source>
</reference>
<evidence type="ECO:0000256" key="3">
    <source>
        <dbReference type="ARBA" id="ARBA00022630"/>
    </source>
</evidence>
<comment type="cofactor">
    <cofactor evidence="1 7 8">
        <name>FAD</name>
        <dbReference type="ChEBI" id="CHEBI:57692"/>
    </cofactor>
</comment>
<evidence type="ECO:0000313" key="11">
    <source>
        <dbReference type="EMBL" id="CAE1316903.1"/>
    </source>
</evidence>
<feature type="binding site" evidence="7">
    <location>
        <position position="64"/>
    </location>
    <ligand>
        <name>FAD</name>
        <dbReference type="ChEBI" id="CHEBI:57692"/>
    </ligand>
</feature>
<dbReference type="InterPro" id="IPR001709">
    <property type="entry name" value="Flavoprot_Pyr_Nucl_cyt_Rdtase"/>
</dbReference>
<evidence type="ECO:0000256" key="1">
    <source>
        <dbReference type="ARBA" id="ARBA00001974"/>
    </source>
</evidence>
<evidence type="ECO:0000256" key="5">
    <source>
        <dbReference type="ARBA" id="ARBA00023002"/>
    </source>
</evidence>
<evidence type="ECO:0000256" key="8">
    <source>
        <dbReference type="RuleBase" id="RU361226"/>
    </source>
</evidence>
<dbReference type="PANTHER" id="PTHR19370">
    <property type="entry name" value="NADH-CYTOCHROME B5 REDUCTASE"/>
    <property type="match status" value="1"/>
</dbReference>
<sequence>MFFFLSLSSLLHFQSLNIQAGQHIILRAYIKGKAINRQYTPINLICSKGYFELLIKIYPDGVMSQYLQTMKPGIEVEFRGPFGQFSMQQIVKFPRLFLLAAGTGIAPLSCVIESILDNEDDETFVHLLFACRYYGDILMKEELHDWLDFWNFSSLCCLSQDHSESVGFCKEPLHFGRITLDLLKTEIKDLCNTYFLICGSNSFNKDMVNFLLELQVPESQYFIF</sequence>
<evidence type="ECO:0000256" key="7">
    <source>
        <dbReference type="PIRSR" id="PIRSR601834-1"/>
    </source>
</evidence>
<dbReference type="InterPro" id="IPR001433">
    <property type="entry name" value="OxRdtase_FAD/NAD-bd"/>
</dbReference>
<dbReference type="InterPro" id="IPR017927">
    <property type="entry name" value="FAD-bd_FR_type"/>
</dbReference>
<evidence type="ECO:0000313" key="12">
    <source>
        <dbReference type="Proteomes" id="UP000597762"/>
    </source>
</evidence>
<proteinExistence type="inferred from homology"/>
<dbReference type="EMBL" id="CAHIKZ030004896">
    <property type="protein sequence ID" value="CAE1316903.1"/>
    <property type="molecule type" value="Genomic_DNA"/>
</dbReference>
<dbReference type="AlphaFoldDB" id="A0A812EAB7"/>
<dbReference type="Pfam" id="PF00175">
    <property type="entry name" value="NAD_binding_1"/>
    <property type="match status" value="1"/>
</dbReference>
<dbReference type="Gene3D" id="3.40.50.80">
    <property type="entry name" value="Nucleotide-binding domain of ferredoxin-NADP reductase (FNR) module"/>
    <property type="match status" value="1"/>
</dbReference>
<feature type="domain" description="FAD-binding FR-type" evidence="10">
    <location>
        <begin position="1"/>
        <end position="88"/>
    </location>
</feature>
<comment type="catalytic activity">
    <reaction evidence="8">
        <text>2 Fe(III)-[cytochrome b5] + NADH = 2 Fe(II)-[cytochrome b5] + NAD(+) + H(+)</text>
        <dbReference type="Rhea" id="RHEA:46680"/>
        <dbReference type="Rhea" id="RHEA-COMP:10438"/>
        <dbReference type="Rhea" id="RHEA-COMP:10439"/>
        <dbReference type="ChEBI" id="CHEBI:15378"/>
        <dbReference type="ChEBI" id="CHEBI:29033"/>
        <dbReference type="ChEBI" id="CHEBI:29034"/>
        <dbReference type="ChEBI" id="CHEBI:57540"/>
        <dbReference type="ChEBI" id="CHEBI:57945"/>
        <dbReference type="EC" id="1.6.2.2"/>
    </reaction>
</comment>
<evidence type="ECO:0000256" key="6">
    <source>
        <dbReference type="ARBA" id="ARBA00023027"/>
    </source>
</evidence>